<reference evidence="3" key="1">
    <citation type="submission" date="2023-06" db="EMBL/GenBank/DDBJ databases">
        <authorList>
            <consortium name="Lawrence Berkeley National Laboratory"/>
            <person name="Ahrendt S."/>
            <person name="Sahu N."/>
            <person name="Indic B."/>
            <person name="Wong-Bajracharya J."/>
            <person name="Merenyi Z."/>
            <person name="Ke H.-M."/>
            <person name="Monk M."/>
            <person name="Kocsube S."/>
            <person name="Drula E."/>
            <person name="Lipzen A."/>
            <person name="Balint B."/>
            <person name="Henrissat B."/>
            <person name="Andreopoulos B."/>
            <person name="Martin F.M."/>
            <person name="Harder C.B."/>
            <person name="Rigling D."/>
            <person name="Ford K.L."/>
            <person name="Foster G.D."/>
            <person name="Pangilinan J."/>
            <person name="Papanicolaou A."/>
            <person name="Barry K."/>
            <person name="LaButti K."/>
            <person name="Viragh M."/>
            <person name="Koriabine M."/>
            <person name="Yan M."/>
            <person name="Riley R."/>
            <person name="Champramary S."/>
            <person name="Plett K.L."/>
            <person name="Tsai I.J."/>
            <person name="Slot J."/>
            <person name="Sipos G."/>
            <person name="Plett J."/>
            <person name="Nagy L.G."/>
            <person name="Grigoriev I.V."/>
        </authorList>
    </citation>
    <scope>NUCLEOTIDE SEQUENCE</scope>
    <source>
        <strain evidence="3">CCBAS 213</strain>
    </source>
</reference>
<keyword evidence="2" id="KW-0732">Signal</keyword>
<feature type="signal peptide" evidence="2">
    <location>
        <begin position="1"/>
        <end position="15"/>
    </location>
</feature>
<name>A0AA39JDR0_ARMTA</name>
<feature type="compositionally biased region" description="Polar residues" evidence="1">
    <location>
        <begin position="132"/>
        <end position="141"/>
    </location>
</feature>
<proteinExistence type="predicted"/>
<dbReference type="AlphaFoldDB" id="A0AA39JDR0"/>
<evidence type="ECO:0000313" key="3">
    <source>
        <dbReference type="EMBL" id="KAK0440902.1"/>
    </source>
</evidence>
<evidence type="ECO:0000256" key="1">
    <source>
        <dbReference type="SAM" id="MobiDB-lite"/>
    </source>
</evidence>
<dbReference type="Proteomes" id="UP001175211">
    <property type="component" value="Unassembled WGS sequence"/>
</dbReference>
<keyword evidence="4" id="KW-1185">Reference proteome</keyword>
<accession>A0AA39JDR0</accession>
<sequence>MLFAWVTQLFHSLLHFIMQPQHPNGEMRVFSKARDATNASSLLNSLKENLPFLRHGLGNIIITKVKYCKCHLCKGSPWEHEFLVVTLEELVGAKQTAYLMVDCLVDDTKEYAGGEDKLLADIAMINMDSATDPNSTASLSPAESGPEPESVMTASSPTVQQWYTLNHLQCSGAKVKRITKGDPPDTLDRLIILPDKCAISNELGKCKFDILMMMDLPKDRSIALECFAHLLRTISRNTPQYHYVFTQCYWYAFTIWRVLELETQPRICKTEHAGRQCVYSRYGKKLVLGRGSLVNARRAPEMIRAQWKVERIMEDEEWAEQKKAFREEVHREVAEAEEGRR</sequence>
<gene>
    <name evidence="3" type="ORF">EV420DRAFT_1650268</name>
</gene>
<evidence type="ECO:0000313" key="4">
    <source>
        <dbReference type="Proteomes" id="UP001175211"/>
    </source>
</evidence>
<comment type="caution">
    <text evidence="3">The sequence shown here is derived from an EMBL/GenBank/DDBJ whole genome shotgun (WGS) entry which is preliminary data.</text>
</comment>
<dbReference type="GeneID" id="85361974"/>
<organism evidence="3 4">
    <name type="scientific">Armillaria tabescens</name>
    <name type="common">Ringless honey mushroom</name>
    <name type="synonym">Agaricus tabescens</name>
    <dbReference type="NCBI Taxonomy" id="1929756"/>
    <lineage>
        <taxon>Eukaryota</taxon>
        <taxon>Fungi</taxon>
        <taxon>Dikarya</taxon>
        <taxon>Basidiomycota</taxon>
        <taxon>Agaricomycotina</taxon>
        <taxon>Agaricomycetes</taxon>
        <taxon>Agaricomycetidae</taxon>
        <taxon>Agaricales</taxon>
        <taxon>Marasmiineae</taxon>
        <taxon>Physalacriaceae</taxon>
        <taxon>Desarmillaria</taxon>
    </lineage>
</organism>
<evidence type="ECO:0000256" key="2">
    <source>
        <dbReference type="SAM" id="SignalP"/>
    </source>
</evidence>
<feature type="region of interest" description="Disordered" evidence="1">
    <location>
        <begin position="132"/>
        <end position="153"/>
    </location>
</feature>
<feature type="chain" id="PRO_5041236138" evidence="2">
    <location>
        <begin position="16"/>
        <end position="341"/>
    </location>
</feature>
<protein>
    <submittedName>
        <fullName evidence="3">Uncharacterized protein</fullName>
    </submittedName>
</protein>
<dbReference type="EMBL" id="JAUEPS010000073">
    <property type="protein sequence ID" value="KAK0440902.1"/>
    <property type="molecule type" value="Genomic_DNA"/>
</dbReference>
<dbReference type="RefSeq" id="XP_060323757.1">
    <property type="nucleotide sequence ID" value="XM_060478426.1"/>
</dbReference>